<comment type="catalytic activity">
    <reaction evidence="12">
        <text>(6R)-5,10-methylene-5,6,7,8-tetrahydrofolate + NADP(+) = (6R)-5,10-methenyltetrahydrofolate + NADPH</text>
        <dbReference type="Rhea" id="RHEA:22812"/>
        <dbReference type="ChEBI" id="CHEBI:15636"/>
        <dbReference type="ChEBI" id="CHEBI:57455"/>
        <dbReference type="ChEBI" id="CHEBI:57783"/>
        <dbReference type="ChEBI" id="CHEBI:58349"/>
        <dbReference type="EC" id="1.5.1.5"/>
    </reaction>
</comment>
<dbReference type="Gene3D" id="3.40.50.720">
    <property type="entry name" value="NAD(P)-binding Rossmann-like Domain"/>
    <property type="match status" value="1"/>
</dbReference>
<feature type="domain" description="Tetrahydrofolate dehydrogenase/cyclohydrolase NAD(P)-binding" evidence="14">
    <location>
        <begin position="138"/>
        <end position="277"/>
    </location>
</feature>
<dbReference type="Gene3D" id="3.40.50.10860">
    <property type="entry name" value="Leucine Dehydrogenase, chain A, domain 1"/>
    <property type="match status" value="1"/>
</dbReference>
<dbReference type="Pfam" id="PF00763">
    <property type="entry name" value="THF_DHG_CYH"/>
    <property type="match status" value="1"/>
</dbReference>
<dbReference type="GO" id="GO:0000105">
    <property type="term" value="P:L-histidine biosynthetic process"/>
    <property type="evidence" value="ECO:0007669"/>
    <property type="project" value="UniProtKB-KW"/>
</dbReference>
<dbReference type="InterPro" id="IPR000672">
    <property type="entry name" value="THF_DH/CycHdrlase"/>
</dbReference>
<comment type="catalytic activity">
    <reaction evidence="12">
        <text>(6R)-5,10-methenyltetrahydrofolate + H2O = (6R)-10-formyltetrahydrofolate + H(+)</text>
        <dbReference type="Rhea" id="RHEA:23700"/>
        <dbReference type="ChEBI" id="CHEBI:15377"/>
        <dbReference type="ChEBI" id="CHEBI:15378"/>
        <dbReference type="ChEBI" id="CHEBI:57455"/>
        <dbReference type="ChEBI" id="CHEBI:195366"/>
        <dbReference type="EC" id="3.5.4.9"/>
    </reaction>
</comment>
<comment type="subunit">
    <text evidence="2 12">Homodimer.</text>
</comment>
<sequence>MGKLLQTKALAKQISENLVMEVKGMKEKGIDPTIAVIIIQGDPASECYAKVKQNIARKLGVRYLLTSVHPQVTETELLAKIKWLNRCPSIHGIILELPLPKHLDTKKLAAAIAPEKDVDGLSPANKLACFTGEEGLYPATPQSCIRILNYFGYPLKGKNVVLIGCGETVGKPLVQLLLRANATLTVCHVYTNNLQEQIEKADILISAVGKANLVTTNMVHRDLVVVDAGINEIQGGIVGDVQPEVSEIVQAATPVPGGVGKVTTMILFENLLKAVRLQANENKREVQLSESL</sequence>
<keyword evidence="9 12" id="KW-0368">Histidine biosynthesis</keyword>
<keyword evidence="4 12" id="KW-0028">Amino-acid biosynthesis</keyword>
<name>A0A1I2N7I3_9BACL</name>
<feature type="domain" description="Tetrahydrofolate dehydrogenase/cyclohydrolase catalytic" evidence="13">
    <location>
        <begin position="5"/>
        <end position="119"/>
    </location>
</feature>
<evidence type="ECO:0000256" key="12">
    <source>
        <dbReference type="HAMAP-Rule" id="MF_01576"/>
    </source>
</evidence>
<dbReference type="RefSeq" id="WP_093669205.1">
    <property type="nucleotide sequence ID" value="NZ_FOOY01000003.1"/>
</dbReference>
<dbReference type="InterPro" id="IPR036291">
    <property type="entry name" value="NAD(P)-bd_dom_sf"/>
</dbReference>
<dbReference type="GO" id="GO:0004477">
    <property type="term" value="F:methenyltetrahydrofolate cyclohydrolase activity"/>
    <property type="evidence" value="ECO:0007669"/>
    <property type="project" value="UniProtKB-UniRule"/>
</dbReference>
<dbReference type="GO" id="GO:0009086">
    <property type="term" value="P:methionine biosynthetic process"/>
    <property type="evidence" value="ECO:0007669"/>
    <property type="project" value="UniProtKB-KW"/>
</dbReference>
<dbReference type="GO" id="GO:0035999">
    <property type="term" value="P:tetrahydrofolate interconversion"/>
    <property type="evidence" value="ECO:0007669"/>
    <property type="project" value="UniProtKB-UniRule"/>
</dbReference>
<dbReference type="AlphaFoldDB" id="A0A1I2N7I3"/>
<dbReference type="GO" id="GO:0005829">
    <property type="term" value="C:cytosol"/>
    <property type="evidence" value="ECO:0007669"/>
    <property type="project" value="TreeGrafter"/>
</dbReference>
<keyword evidence="5 12" id="KW-0658">Purine biosynthesis</keyword>
<keyword evidence="7 12" id="KW-0521">NADP</keyword>
<keyword evidence="10 12" id="KW-0486">Methionine biosynthesis</keyword>
<comment type="similarity">
    <text evidence="12">Belongs to the tetrahydrofolate dehydrogenase/cyclohydrolase family.</text>
</comment>
<evidence type="ECO:0000256" key="11">
    <source>
        <dbReference type="ARBA" id="ARBA00023268"/>
    </source>
</evidence>
<evidence type="ECO:0000256" key="3">
    <source>
        <dbReference type="ARBA" id="ARBA00022563"/>
    </source>
</evidence>
<dbReference type="Pfam" id="PF02882">
    <property type="entry name" value="THF_DHG_CYH_C"/>
    <property type="match status" value="1"/>
</dbReference>
<comment type="caution">
    <text evidence="12">Lacks conserved residue(s) required for the propagation of feature annotation.</text>
</comment>
<evidence type="ECO:0000256" key="10">
    <source>
        <dbReference type="ARBA" id="ARBA00023167"/>
    </source>
</evidence>
<dbReference type="UniPathway" id="UPA00193"/>
<dbReference type="GO" id="GO:0006164">
    <property type="term" value="P:purine nucleotide biosynthetic process"/>
    <property type="evidence" value="ECO:0007669"/>
    <property type="project" value="UniProtKB-KW"/>
</dbReference>
<feature type="binding site" evidence="12">
    <location>
        <position position="230"/>
    </location>
    <ligand>
        <name>NADP(+)</name>
        <dbReference type="ChEBI" id="CHEBI:58349"/>
    </ligand>
</feature>
<dbReference type="InterPro" id="IPR020631">
    <property type="entry name" value="THF_DH/CycHdrlase_NAD-bd_dom"/>
</dbReference>
<evidence type="ECO:0000256" key="7">
    <source>
        <dbReference type="ARBA" id="ARBA00022857"/>
    </source>
</evidence>
<protein>
    <recommendedName>
        <fullName evidence="12">Bifunctional protein FolD</fullName>
    </recommendedName>
    <domain>
        <recommendedName>
            <fullName evidence="12">Methylenetetrahydrofolate dehydrogenase</fullName>
            <ecNumber evidence="12">1.5.1.5</ecNumber>
        </recommendedName>
    </domain>
    <domain>
        <recommendedName>
            <fullName evidence="12">Methenyltetrahydrofolate cyclohydrolase</fullName>
            <ecNumber evidence="12">3.5.4.9</ecNumber>
        </recommendedName>
    </domain>
</protein>
<dbReference type="SUPFAM" id="SSF53223">
    <property type="entry name" value="Aminoacid dehydrogenase-like, N-terminal domain"/>
    <property type="match status" value="1"/>
</dbReference>
<evidence type="ECO:0000256" key="6">
    <source>
        <dbReference type="ARBA" id="ARBA00022801"/>
    </source>
</evidence>
<dbReference type="FunFam" id="3.40.50.10860:FF:000005">
    <property type="entry name" value="C-1-tetrahydrofolate synthase, cytoplasmic, putative"/>
    <property type="match status" value="1"/>
</dbReference>
<keyword evidence="6 12" id="KW-0378">Hydrolase</keyword>
<evidence type="ECO:0000313" key="16">
    <source>
        <dbReference type="Proteomes" id="UP000198752"/>
    </source>
</evidence>
<organism evidence="15 16">
    <name type="scientific">Sporolactobacillus nakayamae</name>
    <dbReference type="NCBI Taxonomy" id="269670"/>
    <lineage>
        <taxon>Bacteria</taxon>
        <taxon>Bacillati</taxon>
        <taxon>Bacillota</taxon>
        <taxon>Bacilli</taxon>
        <taxon>Bacillales</taxon>
        <taxon>Sporolactobacillaceae</taxon>
        <taxon>Sporolactobacillus</taxon>
    </lineage>
</organism>
<dbReference type="EC" id="1.5.1.5" evidence="12"/>
<dbReference type="PANTHER" id="PTHR48099">
    <property type="entry name" value="C-1-TETRAHYDROFOLATE SYNTHASE, CYTOPLASMIC-RELATED"/>
    <property type="match status" value="1"/>
</dbReference>
<dbReference type="STRING" id="269670.SAMN02982927_00218"/>
<comment type="pathway">
    <text evidence="1 12">One-carbon metabolism; tetrahydrofolate interconversion.</text>
</comment>
<evidence type="ECO:0000256" key="9">
    <source>
        <dbReference type="ARBA" id="ARBA00023102"/>
    </source>
</evidence>
<proteinExistence type="inferred from homology"/>
<dbReference type="GO" id="GO:0004488">
    <property type="term" value="F:methylenetetrahydrofolate dehydrogenase (NADP+) activity"/>
    <property type="evidence" value="ECO:0007669"/>
    <property type="project" value="UniProtKB-UniRule"/>
</dbReference>
<keyword evidence="3 12" id="KW-0554">One-carbon metabolism</keyword>
<evidence type="ECO:0000259" key="14">
    <source>
        <dbReference type="Pfam" id="PF02882"/>
    </source>
</evidence>
<feature type="binding site" evidence="12">
    <location>
        <begin position="164"/>
        <end position="166"/>
    </location>
    <ligand>
        <name>NADP(+)</name>
        <dbReference type="ChEBI" id="CHEBI:58349"/>
    </ligand>
</feature>
<keyword evidence="11 12" id="KW-0511">Multifunctional enzyme</keyword>
<dbReference type="PANTHER" id="PTHR48099:SF5">
    <property type="entry name" value="C-1-TETRAHYDROFOLATE SYNTHASE, CYTOPLASMIC"/>
    <property type="match status" value="1"/>
</dbReference>
<evidence type="ECO:0000313" key="15">
    <source>
        <dbReference type="EMBL" id="SFF97456.1"/>
    </source>
</evidence>
<dbReference type="SUPFAM" id="SSF51735">
    <property type="entry name" value="NAD(P)-binding Rossmann-fold domains"/>
    <property type="match status" value="1"/>
</dbReference>
<gene>
    <name evidence="12" type="primary">folD</name>
    <name evidence="15" type="ORF">SAMN02982927_00218</name>
</gene>
<dbReference type="Proteomes" id="UP000198752">
    <property type="component" value="Unassembled WGS sequence"/>
</dbReference>
<dbReference type="InterPro" id="IPR046346">
    <property type="entry name" value="Aminoacid_DH-like_N_sf"/>
</dbReference>
<accession>A0A1I2N7I3</accession>
<evidence type="ECO:0000256" key="2">
    <source>
        <dbReference type="ARBA" id="ARBA00011738"/>
    </source>
</evidence>
<keyword evidence="8 12" id="KW-0560">Oxidoreductase</keyword>
<keyword evidence="16" id="KW-1185">Reference proteome</keyword>
<dbReference type="CDD" id="cd01080">
    <property type="entry name" value="NAD_bind_m-THF_DH_Cyclohyd"/>
    <property type="match status" value="1"/>
</dbReference>
<evidence type="ECO:0000256" key="8">
    <source>
        <dbReference type="ARBA" id="ARBA00023002"/>
    </source>
</evidence>
<dbReference type="EC" id="3.5.4.9" evidence="12"/>
<reference evidence="16" key="1">
    <citation type="submission" date="2016-10" db="EMBL/GenBank/DDBJ databases">
        <authorList>
            <person name="Varghese N."/>
            <person name="Submissions S."/>
        </authorList>
    </citation>
    <scope>NUCLEOTIDE SEQUENCE [LARGE SCALE GENOMIC DNA]</scope>
    <source>
        <strain evidence="16">ATCC 700379</strain>
    </source>
</reference>
<dbReference type="InterPro" id="IPR020630">
    <property type="entry name" value="THF_DH/CycHdrlase_cat_dom"/>
</dbReference>
<dbReference type="PRINTS" id="PR00085">
    <property type="entry name" value="THFDHDRGNASE"/>
</dbReference>
<evidence type="ECO:0000256" key="4">
    <source>
        <dbReference type="ARBA" id="ARBA00022605"/>
    </source>
</evidence>
<dbReference type="OrthoDB" id="9803580at2"/>
<comment type="function">
    <text evidence="12">Catalyzes the oxidation of 5,10-methylenetetrahydrofolate to 5,10-methenyltetrahydrofolate and then the hydrolysis of 5,10-methenyltetrahydrofolate to 10-formyltetrahydrofolate.</text>
</comment>
<evidence type="ECO:0000259" key="13">
    <source>
        <dbReference type="Pfam" id="PF00763"/>
    </source>
</evidence>
<dbReference type="EMBL" id="FOOY01000003">
    <property type="protein sequence ID" value="SFF97456.1"/>
    <property type="molecule type" value="Genomic_DNA"/>
</dbReference>
<dbReference type="HAMAP" id="MF_01576">
    <property type="entry name" value="THF_DHG_CYH"/>
    <property type="match status" value="1"/>
</dbReference>
<evidence type="ECO:0000256" key="5">
    <source>
        <dbReference type="ARBA" id="ARBA00022755"/>
    </source>
</evidence>
<evidence type="ECO:0000256" key="1">
    <source>
        <dbReference type="ARBA" id="ARBA00004777"/>
    </source>
</evidence>